<proteinExistence type="inferred from homology"/>
<dbReference type="SUPFAM" id="SSF52218">
    <property type="entry name" value="Flavoproteins"/>
    <property type="match status" value="1"/>
</dbReference>
<evidence type="ECO:0000256" key="1">
    <source>
        <dbReference type="ARBA" id="ARBA00006252"/>
    </source>
</evidence>
<dbReference type="Pfam" id="PF02525">
    <property type="entry name" value="Flavodoxin_2"/>
    <property type="match status" value="1"/>
</dbReference>
<accession>A0A556CDD4</accession>
<dbReference type="PANTHER" id="PTHR10204">
    <property type="entry name" value="NAD P H OXIDOREDUCTASE-RELATED"/>
    <property type="match status" value="1"/>
</dbReference>
<dbReference type="GO" id="GO:0005829">
    <property type="term" value="C:cytosol"/>
    <property type="evidence" value="ECO:0007669"/>
    <property type="project" value="TreeGrafter"/>
</dbReference>
<protein>
    <submittedName>
        <fullName evidence="4">NAD(P)H-dependent oxidoreductase</fullName>
    </submittedName>
</protein>
<sequence>MHLVTVYAHPVPGAFTASILESFEQAFKEAGHTVDRIDLHAERFDPRFTVEDHEHYYGGPVPPGIGEMHRRVEKADRLAFVFPIYWWGLPAMMHGWIERVFTGGWAFGEEAMDYATQDQPDPLLPSIPTMLLATGATAQPTYSKYGYDEAMYTQLDVGTFAYCGLTDVESHFIYDVEGDAITREQGLCEVPAFARQFMSNEREVRNVKDDHLAHRFGIASR</sequence>
<evidence type="ECO:0000256" key="2">
    <source>
        <dbReference type="ARBA" id="ARBA00023002"/>
    </source>
</evidence>
<dbReference type="GO" id="GO:0003955">
    <property type="term" value="F:NAD(P)H dehydrogenase (quinone) activity"/>
    <property type="evidence" value="ECO:0007669"/>
    <property type="project" value="TreeGrafter"/>
</dbReference>
<dbReference type="InterPro" id="IPR029039">
    <property type="entry name" value="Flavoprotein-like_sf"/>
</dbReference>
<dbReference type="InterPro" id="IPR051545">
    <property type="entry name" value="NAD(P)H_dehydrogenase_qn"/>
</dbReference>
<comment type="similarity">
    <text evidence="1">Belongs to the NAD(P)H dehydrogenase (quinone) family.</text>
</comment>
<organism evidence="4 5">
    <name type="scientific">Brevibacterium aurantiacum</name>
    <dbReference type="NCBI Taxonomy" id="273384"/>
    <lineage>
        <taxon>Bacteria</taxon>
        <taxon>Bacillati</taxon>
        <taxon>Actinomycetota</taxon>
        <taxon>Actinomycetes</taxon>
        <taxon>Micrococcales</taxon>
        <taxon>Brevibacteriaceae</taxon>
        <taxon>Brevibacterium</taxon>
    </lineage>
</organism>
<name>A0A556CDD4_BREAU</name>
<dbReference type="Proteomes" id="UP000316406">
    <property type="component" value="Unassembled WGS sequence"/>
</dbReference>
<evidence type="ECO:0000313" key="4">
    <source>
        <dbReference type="EMBL" id="TSI15410.1"/>
    </source>
</evidence>
<dbReference type="AlphaFoldDB" id="A0A556CDD4"/>
<dbReference type="RefSeq" id="WP_143922705.1">
    <property type="nucleotide sequence ID" value="NZ_VLTK01000006.1"/>
</dbReference>
<keyword evidence="2" id="KW-0560">Oxidoreductase</keyword>
<dbReference type="PANTHER" id="PTHR10204:SF34">
    <property type="entry name" value="NAD(P)H DEHYDROGENASE [QUINONE] 1 ISOFORM 1"/>
    <property type="match status" value="1"/>
</dbReference>
<dbReference type="OrthoDB" id="9798454at2"/>
<reference evidence="4 5" key="1">
    <citation type="submission" date="2019-07" db="EMBL/GenBank/DDBJ databases">
        <title>Draft genome sequence of Brevibacterium aurantiacum XU54 isolated from Xinjiang China.</title>
        <authorList>
            <person name="Xu X."/>
        </authorList>
    </citation>
    <scope>NUCLEOTIDE SEQUENCE [LARGE SCALE GENOMIC DNA]</scope>
    <source>
        <strain evidence="4 5">XU54</strain>
    </source>
</reference>
<dbReference type="EMBL" id="VLTK01000006">
    <property type="protein sequence ID" value="TSI15410.1"/>
    <property type="molecule type" value="Genomic_DNA"/>
</dbReference>
<feature type="domain" description="Flavodoxin-like fold" evidence="3">
    <location>
        <begin position="1"/>
        <end position="184"/>
    </location>
</feature>
<comment type="caution">
    <text evidence="4">The sequence shown here is derived from an EMBL/GenBank/DDBJ whole genome shotgun (WGS) entry which is preliminary data.</text>
</comment>
<gene>
    <name evidence="4" type="ORF">FO013_11600</name>
</gene>
<dbReference type="InterPro" id="IPR003680">
    <property type="entry name" value="Flavodoxin_fold"/>
</dbReference>
<evidence type="ECO:0000313" key="5">
    <source>
        <dbReference type="Proteomes" id="UP000316406"/>
    </source>
</evidence>
<dbReference type="Gene3D" id="3.40.50.360">
    <property type="match status" value="1"/>
</dbReference>
<evidence type="ECO:0000259" key="3">
    <source>
        <dbReference type="Pfam" id="PF02525"/>
    </source>
</evidence>
<keyword evidence="5" id="KW-1185">Reference proteome</keyword>